<feature type="transmembrane region" description="Helical" evidence="1">
    <location>
        <begin position="9"/>
        <end position="29"/>
    </location>
</feature>
<evidence type="ECO:0000313" key="3">
    <source>
        <dbReference type="Proteomes" id="UP000294854"/>
    </source>
</evidence>
<keyword evidence="1" id="KW-0472">Membrane</keyword>
<evidence type="ECO:0000256" key="1">
    <source>
        <dbReference type="SAM" id="Phobius"/>
    </source>
</evidence>
<comment type="caution">
    <text evidence="2">The sequence shown here is derived from an EMBL/GenBank/DDBJ whole genome shotgun (WGS) entry which is preliminary data.</text>
</comment>
<dbReference type="Proteomes" id="UP000294854">
    <property type="component" value="Unassembled WGS sequence"/>
</dbReference>
<keyword evidence="3" id="KW-1185">Reference proteome</keyword>
<keyword evidence="1" id="KW-1133">Transmembrane helix</keyword>
<dbReference type="OrthoDB" id="7062363at2"/>
<dbReference type="RefSeq" id="WP_010619072.1">
    <property type="nucleotide sequence ID" value="NZ_CP042371.1"/>
</dbReference>
<evidence type="ECO:0000313" key="2">
    <source>
        <dbReference type="EMBL" id="TDG78366.1"/>
    </source>
</evidence>
<dbReference type="STRING" id="1122149.FD44_GL000947"/>
<evidence type="ECO:0008006" key="4">
    <source>
        <dbReference type="Google" id="ProtNLM"/>
    </source>
</evidence>
<accession>A0A4R5NP45</accession>
<keyword evidence="1" id="KW-0812">Transmembrane</keyword>
<dbReference type="AlphaFoldDB" id="A0A4R5NP45"/>
<name>A0A4R5NP45_9LACO</name>
<dbReference type="EMBL" id="PUFO01000043">
    <property type="protein sequence ID" value="TDG78366.1"/>
    <property type="molecule type" value="Genomic_DNA"/>
</dbReference>
<dbReference type="InterPro" id="IPR021529">
    <property type="entry name" value="DUF2798"/>
</dbReference>
<protein>
    <recommendedName>
        <fullName evidence="4">DUF2798 domain-containing protein</fullName>
    </recommendedName>
</protein>
<reference evidence="2 3" key="1">
    <citation type="journal article" date="2019" name="Appl. Microbiol. Biotechnol.">
        <title>Uncovering carbohydrate metabolism through a genotype-phenotype association study of 56 lactic acid bacteria genomes.</title>
        <authorList>
            <person name="Buron-Moles G."/>
            <person name="Chailyan A."/>
            <person name="Dolejs I."/>
            <person name="Forster J."/>
            <person name="Miks M.H."/>
        </authorList>
    </citation>
    <scope>NUCLEOTIDE SEQUENCE [LARGE SCALE GENOMIC DNA]</scope>
    <source>
        <strain evidence="2 3">ATCC 49373</strain>
    </source>
</reference>
<feature type="transmembrane region" description="Helical" evidence="1">
    <location>
        <begin position="82"/>
        <end position="109"/>
    </location>
</feature>
<dbReference type="Pfam" id="PF11391">
    <property type="entry name" value="DUF2798"/>
    <property type="match status" value="2"/>
</dbReference>
<organism evidence="2 3">
    <name type="scientific">Secundilactobacillus malefermentans</name>
    <dbReference type="NCBI Taxonomy" id="176292"/>
    <lineage>
        <taxon>Bacteria</taxon>
        <taxon>Bacillati</taxon>
        <taxon>Bacillota</taxon>
        <taxon>Bacilli</taxon>
        <taxon>Lactobacillales</taxon>
        <taxon>Lactobacillaceae</taxon>
        <taxon>Secundilactobacillus</taxon>
    </lineage>
</organism>
<gene>
    <name evidence="2" type="ORF">C5L31_000117</name>
</gene>
<proteinExistence type="predicted"/>
<feature type="transmembrane region" description="Helical" evidence="1">
    <location>
        <begin position="121"/>
        <end position="144"/>
    </location>
</feature>
<sequence>MPKNLKEEIVFTAIMAGLMVFVMVCYNVALVQGFTDGFLLNSIKEYPGGLLVAIILDLLVVGPIAKGLAFKYIINDYMKKNVVLIGITISVMMVLGMVSCMSLFGIIMAGNVGVANYFHAWGFNFIVALPLQLIIVGPIARAVLGKMQAASAKAQAKVNEKANEEVD</sequence>
<feature type="transmembrane region" description="Helical" evidence="1">
    <location>
        <begin position="49"/>
        <end position="70"/>
    </location>
</feature>